<sequence length="215" mass="23655">MFNTRSKAVWQCVTLAVFLHLPLVGMAMAVYVEDKNGQPVANAVISLSAQSVQAVSANRTAIMDQKDRQFVPEVLVVQQGTEVTFPNSDDIRHHVYSFSPAKKFELRLYHGTTAKPVTFEQAGKVVLGCNIHDSMLGYIFVVDSPYYALSSVSGVANISAPDGEYTLSVQHYRSGKVYESLVRMPEQSKVVVTLDDLAPDPKNAQPTSELEALFQ</sequence>
<reference evidence="1 2" key="1">
    <citation type="submission" date="2023-11" db="EMBL/GenBank/DDBJ databases">
        <title>Gilvimarinus fulvus sp. nov., isolated from the surface of Kelp.</title>
        <authorList>
            <person name="Sun Y.Y."/>
            <person name="Gong Y."/>
            <person name="Du Z.J."/>
        </authorList>
    </citation>
    <scope>NUCLEOTIDE SEQUENCE [LARGE SCALE GENOMIC DNA]</scope>
    <source>
        <strain evidence="1 2">SDUM040013</strain>
    </source>
</reference>
<dbReference type="RefSeq" id="WP_302724249.1">
    <property type="nucleotide sequence ID" value="NZ_JAULRU010000783.1"/>
</dbReference>
<dbReference type="Gene3D" id="2.60.40.420">
    <property type="entry name" value="Cupredoxins - blue copper proteins"/>
    <property type="match status" value="1"/>
</dbReference>
<dbReference type="InterPro" id="IPR034242">
    <property type="entry name" value="MauL"/>
</dbReference>
<name>A0ABU4S3B9_9GAMM</name>
<dbReference type="CDD" id="cd04221">
    <property type="entry name" value="MauL"/>
    <property type="match status" value="1"/>
</dbReference>
<comment type="caution">
    <text evidence="1">The sequence shown here is derived from an EMBL/GenBank/DDBJ whole genome shotgun (WGS) entry which is preliminary data.</text>
</comment>
<evidence type="ECO:0000313" key="2">
    <source>
        <dbReference type="Proteomes" id="UP001273505"/>
    </source>
</evidence>
<dbReference type="Proteomes" id="UP001273505">
    <property type="component" value="Unassembled WGS sequence"/>
</dbReference>
<gene>
    <name evidence="1" type="ORF">SCD92_16595</name>
</gene>
<dbReference type="InterPro" id="IPR008972">
    <property type="entry name" value="Cupredoxin"/>
</dbReference>
<dbReference type="EMBL" id="JAXAFO010000036">
    <property type="protein sequence ID" value="MDX6850997.1"/>
    <property type="molecule type" value="Genomic_DNA"/>
</dbReference>
<protein>
    <submittedName>
        <fullName evidence="1">Methylamine utilization protein</fullName>
    </submittedName>
</protein>
<keyword evidence="2" id="KW-1185">Reference proteome</keyword>
<accession>A0ABU4S3B9</accession>
<proteinExistence type="predicted"/>
<organism evidence="1 2">
    <name type="scientific">Gilvimarinus gilvus</name>
    <dbReference type="NCBI Taxonomy" id="3058038"/>
    <lineage>
        <taxon>Bacteria</taxon>
        <taxon>Pseudomonadati</taxon>
        <taxon>Pseudomonadota</taxon>
        <taxon>Gammaproteobacteria</taxon>
        <taxon>Cellvibrionales</taxon>
        <taxon>Cellvibrionaceae</taxon>
        <taxon>Gilvimarinus</taxon>
    </lineage>
</organism>
<dbReference type="SUPFAM" id="SSF49503">
    <property type="entry name" value="Cupredoxins"/>
    <property type="match status" value="1"/>
</dbReference>
<evidence type="ECO:0000313" key="1">
    <source>
        <dbReference type="EMBL" id="MDX6850997.1"/>
    </source>
</evidence>